<gene>
    <name evidence="2" type="ORF">GPZ80_02230</name>
</gene>
<dbReference type="RefSeq" id="WP_187218039.1">
    <property type="nucleotide sequence ID" value="NZ_JABVED010000001.1"/>
</dbReference>
<comment type="caution">
    <text evidence="2">The sequence shown here is derived from an EMBL/GenBank/DDBJ whole genome shotgun (WGS) entry which is preliminary data.</text>
</comment>
<evidence type="ECO:0008006" key="4">
    <source>
        <dbReference type="Google" id="ProtNLM"/>
    </source>
</evidence>
<evidence type="ECO:0000256" key="1">
    <source>
        <dbReference type="SAM" id="MobiDB-lite"/>
    </source>
</evidence>
<protein>
    <recommendedName>
        <fullName evidence="4">Serine/threonine protein kinase</fullName>
    </recommendedName>
</protein>
<dbReference type="Proteomes" id="UP000734823">
    <property type="component" value="Unassembled WGS sequence"/>
</dbReference>
<accession>A0ABR7L025</accession>
<feature type="region of interest" description="Disordered" evidence="1">
    <location>
        <begin position="11"/>
        <end position="43"/>
    </location>
</feature>
<evidence type="ECO:0000313" key="2">
    <source>
        <dbReference type="EMBL" id="MBC6445989.1"/>
    </source>
</evidence>
<proteinExistence type="predicted"/>
<name>A0ABR7L025_9PSEU</name>
<organism evidence="2 3">
    <name type="scientific">Actinokineospora xionganensis</name>
    <dbReference type="NCBI Taxonomy" id="2684470"/>
    <lineage>
        <taxon>Bacteria</taxon>
        <taxon>Bacillati</taxon>
        <taxon>Actinomycetota</taxon>
        <taxon>Actinomycetes</taxon>
        <taxon>Pseudonocardiales</taxon>
        <taxon>Pseudonocardiaceae</taxon>
        <taxon>Actinokineospora</taxon>
    </lineage>
</organism>
<evidence type="ECO:0000313" key="3">
    <source>
        <dbReference type="Proteomes" id="UP000734823"/>
    </source>
</evidence>
<reference evidence="2 3" key="1">
    <citation type="submission" date="2020-06" db="EMBL/GenBank/DDBJ databases">
        <title>Actinokineospora xiongansis sp. nov., isolated from soil of Baiyangdian.</title>
        <authorList>
            <person name="Zhang X."/>
        </authorList>
    </citation>
    <scope>NUCLEOTIDE SEQUENCE [LARGE SCALE GENOMIC DNA]</scope>
    <source>
        <strain evidence="2 3">HBU206404</strain>
    </source>
</reference>
<dbReference type="EMBL" id="JABVED010000001">
    <property type="protein sequence ID" value="MBC6445989.1"/>
    <property type="molecule type" value="Genomic_DNA"/>
</dbReference>
<sequence>MAAAVVTGVLSSGAEPPTAKNPPAASSVVATSPGGGGEATSAAATTSPLPVAYGDPSSYRLDLSPGVAVDVDTRTATAEGGSGFEFYYKGDLNHDLFFGKSTKTFGRSKVVLVSLDQASPRECEASTRVQTSGRVSGYMMKAGDAICVSTSDGAWAVLDVLAWGNAGAVDVTVWPVRR</sequence>
<keyword evidence="3" id="KW-1185">Reference proteome</keyword>